<dbReference type="SMART" id="SM00066">
    <property type="entry name" value="GAL4"/>
    <property type="match status" value="1"/>
</dbReference>
<dbReference type="InterPro" id="IPR050815">
    <property type="entry name" value="TF_fung"/>
</dbReference>
<dbReference type="Proteomes" id="UP000292082">
    <property type="component" value="Unassembled WGS sequence"/>
</dbReference>
<dbReference type="PANTHER" id="PTHR47338:SF5">
    <property type="entry name" value="ZN(II)2CYS6 TRANSCRIPTION FACTOR (EUROFUNG)"/>
    <property type="match status" value="1"/>
</dbReference>
<protein>
    <submittedName>
        <fullName evidence="6">Uncharacterized protein</fullName>
    </submittedName>
</protein>
<keyword evidence="3" id="KW-0805">Transcription regulation</keyword>
<evidence type="ECO:0000256" key="3">
    <source>
        <dbReference type="ARBA" id="ARBA00023015"/>
    </source>
</evidence>
<keyword evidence="7" id="KW-1185">Reference proteome</keyword>
<dbReference type="Pfam" id="PF00172">
    <property type="entry name" value="Zn_clus"/>
    <property type="match status" value="1"/>
</dbReference>
<dbReference type="InterPro" id="IPR001138">
    <property type="entry name" value="Zn2Cys6_DnaBD"/>
</dbReference>
<organism evidence="6 7">
    <name type="scientific">Dichomitus squalens</name>
    <dbReference type="NCBI Taxonomy" id="114155"/>
    <lineage>
        <taxon>Eukaryota</taxon>
        <taxon>Fungi</taxon>
        <taxon>Dikarya</taxon>
        <taxon>Basidiomycota</taxon>
        <taxon>Agaricomycotina</taxon>
        <taxon>Agaricomycetes</taxon>
        <taxon>Polyporales</taxon>
        <taxon>Polyporaceae</taxon>
        <taxon>Dichomitus</taxon>
    </lineage>
</organism>
<keyword evidence="2" id="KW-0479">Metal-binding</keyword>
<name>A0A4Q9Q2G7_9APHY</name>
<evidence type="ECO:0000256" key="5">
    <source>
        <dbReference type="ARBA" id="ARBA00023242"/>
    </source>
</evidence>
<evidence type="ECO:0000256" key="4">
    <source>
        <dbReference type="ARBA" id="ARBA00023163"/>
    </source>
</evidence>
<proteinExistence type="predicted"/>
<keyword evidence="4" id="KW-0804">Transcription</keyword>
<dbReference type="STRING" id="114155.A0A4Q9Q2G7"/>
<dbReference type="Gene3D" id="4.10.240.10">
    <property type="entry name" value="Zn(2)-C6 fungal-type DNA-binding domain"/>
    <property type="match status" value="1"/>
</dbReference>
<comment type="subcellular location">
    <subcellularLocation>
        <location evidence="1">Nucleus</location>
    </subcellularLocation>
</comment>
<dbReference type="SUPFAM" id="SSF57701">
    <property type="entry name" value="Zn2/Cys6 DNA-binding domain"/>
    <property type="match status" value="1"/>
</dbReference>
<dbReference type="CDD" id="cd00067">
    <property type="entry name" value="GAL4"/>
    <property type="match status" value="1"/>
</dbReference>
<dbReference type="PANTHER" id="PTHR47338">
    <property type="entry name" value="ZN(II)2CYS6 TRANSCRIPTION FACTOR (EUROFUNG)-RELATED"/>
    <property type="match status" value="1"/>
</dbReference>
<gene>
    <name evidence="6" type="ORF">BD310DRAFT_764121</name>
</gene>
<keyword evidence="5" id="KW-0539">Nucleus</keyword>
<dbReference type="GO" id="GO:0008270">
    <property type="term" value="F:zinc ion binding"/>
    <property type="evidence" value="ECO:0007669"/>
    <property type="project" value="InterPro"/>
</dbReference>
<dbReference type="PROSITE" id="PS50048">
    <property type="entry name" value="ZN2_CY6_FUNGAL_2"/>
    <property type="match status" value="1"/>
</dbReference>
<evidence type="ECO:0000313" key="6">
    <source>
        <dbReference type="EMBL" id="TBU61422.1"/>
    </source>
</evidence>
<evidence type="ECO:0000256" key="2">
    <source>
        <dbReference type="ARBA" id="ARBA00022723"/>
    </source>
</evidence>
<feature type="non-terminal residue" evidence="6">
    <location>
        <position position="54"/>
    </location>
</feature>
<evidence type="ECO:0000256" key="1">
    <source>
        <dbReference type="ARBA" id="ARBA00004123"/>
    </source>
</evidence>
<dbReference type="GO" id="GO:0005634">
    <property type="term" value="C:nucleus"/>
    <property type="evidence" value="ECO:0007669"/>
    <property type="project" value="UniProtKB-SubCell"/>
</dbReference>
<dbReference type="EMBL" id="ML145098">
    <property type="protein sequence ID" value="TBU61422.1"/>
    <property type="molecule type" value="Genomic_DNA"/>
</dbReference>
<dbReference type="InterPro" id="IPR036864">
    <property type="entry name" value="Zn2-C6_fun-type_DNA-bd_sf"/>
</dbReference>
<reference evidence="6 7" key="1">
    <citation type="submission" date="2019-01" db="EMBL/GenBank/DDBJ databases">
        <title>Draft genome sequences of three monokaryotic isolates of the white-rot basidiomycete fungus Dichomitus squalens.</title>
        <authorList>
            <consortium name="DOE Joint Genome Institute"/>
            <person name="Lopez S.C."/>
            <person name="Andreopoulos B."/>
            <person name="Pangilinan J."/>
            <person name="Lipzen A."/>
            <person name="Riley R."/>
            <person name="Ahrendt S."/>
            <person name="Ng V."/>
            <person name="Barry K."/>
            <person name="Daum C."/>
            <person name="Grigoriev I.V."/>
            <person name="Hilden K.S."/>
            <person name="Makela M.R."/>
            <person name="de Vries R.P."/>
        </authorList>
    </citation>
    <scope>NUCLEOTIDE SEQUENCE [LARGE SCALE GENOMIC DNA]</scope>
    <source>
        <strain evidence="6 7">CBS 464.89</strain>
    </source>
</reference>
<sequence length="54" mass="5979">MTLTGAPRERIAVACDRCRSRKMKCDGAQPSCSNCQRAAHQGVVCQYQPEPGRR</sequence>
<dbReference type="AlphaFoldDB" id="A0A4Q9Q2G7"/>
<evidence type="ECO:0000313" key="7">
    <source>
        <dbReference type="Proteomes" id="UP000292082"/>
    </source>
</evidence>
<accession>A0A4Q9Q2G7</accession>
<dbReference type="GO" id="GO:0000981">
    <property type="term" value="F:DNA-binding transcription factor activity, RNA polymerase II-specific"/>
    <property type="evidence" value="ECO:0007669"/>
    <property type="project" value="InterPro"/>
</dbReference>
<dbReference type="OMA" id="TNSHRRV"/>